<dbReference type="GO" id="GO:0005829">
    <property type="term" value="C:cytosol"/>
    <property type="evidence" value="ECO:0007669"/>
    <property type="project" value="TreeGrafter"/>
</dbReference>
<evidence type="ECO:0000256" key="11">
    <source>
        <dbReference type="ARBA" id="ARBA00047836"/>
    </source>
</evidence>
<dbReference type="NCBIfam" id="TIGR00674">
    <property type="entry name" value="dapA"/>
    <property type="match status" value="1"/>
</dbReference>
<dbReference type="InterPro" id="IPR005263">
    <property type="entry name" value="DapA"/>
</dbReference>
<keyword evidence="6 12" id="KW-0028">Amino-acid biosynthesis</keyword>
<evidence type="ECO:0000256" key="12">
    <source>
        <dbReference type="HAMAP-Rule" id="MF_00418"/>
    </source>
</evidence>
<proteinExistence type="inferred from homology"/>
<evidence type="ECO:0000256" key="7">
    <source>
        <dbReference type="ARBA" id="ARBA00022915"/>
    </source>
</evidence>
<dbReference type="SUPFAM" id="SSF51569">
    <property type="entry name" value="Aldolase"/>
    <property type="match status" value="1"/>
</dbReference>
<dbReference type="PRINTS" id="PR00146">
    <property type="entry name" value="DHPICSNTHASE"/>
</dbReference>
<gene>
    <name evidence="12" type="primary">dapA</name>
    <name evidence="16" type="ORF">BAL341_1618</name>
</gene>
<dbReference type="EMBL" id="CAAJGR010000087">
    <property type="protein sequence ID" value="VHO03825.1"/>
    <property type="molecule type" value="Genomic_DNA"/>
</dbReference>
<dbReference type="InterPro" id="IPR013785">
    <property type="entry name" value="Aldolase_TIM"/>
</dbReference>
<dbReference type="AlphaFoldDB" id="A0A486XQU5"/>
<evidence type="ECO:0000256" key="4">
    <source>
        <dbReference type="ARBA" id="ARBA00012086"/>
    </source>
</evidence>
<dbReference type="InterPro" id="IPR020624">
    <property type="entry name" value="Schiff_base-form_aldolases_CS"/>
</dbReference>
<evidence type="ECO:0000256" key="5">
    <source>
        <dbReference type="ARBA" id="ARBA00022490"/>
    </source>
</evidence>
<comment type="catalytic activity">
    <reaction evidence="11 12">
        <text>L-aspartate 4-semialdehyde + pyruvate = (2S,4S)-4-hydroxy-2,3,4,5-tetrahydrodipicolinate + H2O + H(+)</text>
        <dbReference type="Rhea" id="RHEA:34171"/>
        <dbReference type="ChEBI" id="CHEBI:15361"/>
        <dbReference type="ChEBI" id="CHEBI:15377"/>
        <dbReference type="ChEBI" id="CHEBI:15378"/>
        <dbReference type="ChEBI" id="CHEBI:67139"/>
        <dbReference type="ChEBI" id="CHEBI:537519"/>
        <dbReference type="EC" id="4.3.3.7"/>
    </reaction>
</comment>
<dbReference type="GO" id="GO:0019877">
    <property type="term" value="P:diaminopimelate biosynthetic process"/>
    <property type="evidence" value="ECO:0007669"/>
    <property type="project" value="UniProtKB-UniRule"/>
</dbReference>
<evidence type="ECO:0000256" key="2">
    <source>
        <dbReference type="ARBA" id="ARBA00005120"/>
    </source>
</evidence>
<dbReference type="GO" id="GO:0009089">
    <property type="term" value="P:lysine biosynthetic process via diaminopimelate"/>
    <property type="evidence" value="ECO:0007669"/>
    <property type="project" value="UniProtKB-UniRule"/>
</dbReference>
<feature type="binding site" evidence="12 15">
    <location>
        <position position="204"/>
    </location>
    <ligand>
        <name>pyruvate</name>
        <dbReference type="ChEBI" id="CHEBI:15361"/>
    </ligand>
</feature>
<keyword evidence="8 12" id="KW-0457">Lysine biosynthesis</keyword>
<evidence type="ECO:0000313" key="16">
    <source>
        <dbReference type="EMBL" id="VHO03825.1"/>
    </source>
</evidence>
<dbReference type="InterPro" id="IPR002220">
    <property type="entry name" value="DapA-like"/>
</dbReference>
<feature type="binding site" evidence="12 15">
    <location>
        <position position="45"/>
    </location>
    <ligand>
        <name>pyruvate</name>
        <dbReference type="ChEBI" id="CHEBI:15361"/>
    </ligand>
</feature>
<evidence type="ECO:0000256" key="3">
    <source>
        <dbReference type="ARBA" id="ARBA00007592"/>
    </source>
</evidence>
<comment type="caution">
    <text evidence="12">Was originally thought to be a dihydrodipicolinate synthase (DHDPS), catalyzing the condensation of (S)-aspartate-beta-semialdehyde [(S)-ASA] and pyruvate to dihydrodipicolinate (DHDP). However, it was shown in E.coli that the product of the enzymatic reaction is not dihydrodipicolinate but in fact (4S)-4-hydroxy-2,3,4,5-tetrahydro-(2S)-dipicolinic acid (HTPA), and that the consecutive dehydration reaction leading to DHDP is not spontaneous but catalyzed by DapB.</text>
</comment>
<dbReference type="InterPro" id="IPR020625">
    <property type="entry name" value="Schiff_base-form_aldolases_AS"/>
</dbReference>
<dbReference type="GO" id="GO:0008840">
    <property type="term" value="F:4-hydroxy-tetrahydrodipicolinate synthase activity"/>
    <property type="evidence" value="ECO:0007669"/>
    <property type="project" value="UniProtKB-UniRule"/>
</dbReference>
<protein>
    <recommendedName>
        <fullName evidence="4 12">4-hydroxy-tetrahydrodipicolinate synthase</fullName>
        <shortName evidence="12">HTPA synthase</shortName>
        <ecNumber evidence="4 12">4.3.3.7</ecNumber>
    </recommendedName>
</protein>
<comment type="subcellular location">
    <subcellularLocation>
        <location evidence="12">Cytoplasm</location>
    </subcellularLocation>
</comment>
<dbReference type="PANTHER" id="PTHR12128:SF66">
    <property type="entry name" value="4-HYDROXY-2-OXOGLUTARATE ALDOLASE, MITOCHONDRIAL"/>
    <property type="match status" value="1"/>
</dbReference>
<keyword evidence="9 12" id="KW-0456">Lyase</keyword>
<evidence type="ECO:0000256" key="8">
    <source>
        <dbReference type="ARBA" id="ARBA00023154"/>
    </source>
</evidence>
<dbReference type="PIRSF" id="PIRSF001365">
    <property type="entry name" value="DHDPS"/>
    <property type="match status" value="1"/>
</dbReference>
<sequence length="294" mass="31572">MFRGSWVALITPMTMAGEIDYTSLEKLVDFHLQNGTDGLVIMGTTGEAATISFAEQLQVLDAVCKQVNRRIGVIAGNGANATAEAVERTKTLAQLPIDGFLTVTPFYNKPMQKGMILHFNAVAAAAGSKPVLLYNVPGRTGVDLLPETVAELAKTANIVGIKEATGSMQRLTELQQLCPAEFVLFSGDDASACDFMLQGGHGVISVTSNVAPQLMSQLYQAALQSDKALAKQIDANLQALHHDLFIEANPIPAKWALFKMGLIQSDMMRLPLTQLEPIHRVIIEQALAKAGITV</sequence>
<accession>A0A486XQU5</accession>
<keyword evidence="10 12" id="KW-0704">Schiff base</keyword>
<evidence type="ECO:0000256" key="10">
    <source>
        <dbReference type="ARBA" id="ARBA00023270"/>
    </source>
</evidence>
<feature type="active site" description="Proton donor/acceptor" evidence="12 14">
    <location>
        <position position="134"/>
    </location>
</feature>
<evidence type="ECO:0000256" key="15">
    <source>
        <dbReference type="PIRSR" id="PIRSR001365-2"/>
    </source>
</evidence>
<evidence type="ECO:0000256" key="1">
    <source>
        <dbReference type="ARBA" id="ARBA00003294"/>
    </source>
</evidence>
<dbReference type="Pfam" id="PF00701">
    <property type="entry name" value="DHDPS"/>
    <property type="match status" value="1"/>
</dbReference>
<organism evidence="16">
    <name type="scientific">Rheinheimera sp. BAL341</name>
    <dbReference type="NCBI Taxonomy" id="1708203"/>
    <lineage>
        <taxon>Bacteria</taxon>
        <taxon>Pseudomonadati</taxon>
        <taxon>Pseudomonadota</taxon>
        <taxon>Gammaproteobacteria</taxon>
        <taxon>Chromatiales</taxon>
        <taxon>Chromatiaceae</taxon>
        <taxon>Rheinheimera</taxon>
    </lineage>
</organism>
<evidence type="ECO:0000256" key="13">
    <source>
        <dbReference type="PIRNR" id="PIRNR001365"/>
    </source>
</evidence>
<keyword evidence="7 12" id="KW-0220">Diaminopimelate biosynthesis</keyword>
<evidence type="ECO:0000256" key="14">
    <source>
        <dbReference type="PIRSR" id="PIRSR001365-1"/>
    </source>
</evidence>
<comment type="similarity">
    <text evidence="3 12 13">Belongs to the DapA family.</text>
</comment>
<keyword evidence="5 12" id="KW-0963">Cytoplasm</keyword>
<dbReference type="EC" id="4.3.3.7" evidence="4 12"/>
<reference evidence="16" key="1">
    <citation type="submission" date="2019-04" db="EMBL/GenBank/DDBJ databases">
        <authorList>
            <person name="Brambilla D."/>
        </authorList>
    </citation>
    <scope>NUCLEOTIDE SEQUENCE</scope>
    <source>
        <strain evidence="16">BAL1</strain>
    </source>
</reference>
<comment type="function">
    <text evidence="1 12">Catalyzes the condensation of (S)-aspartate-beta-semialdehyde [(S)-ASA] and pyruvate to 4-hydroxy-tetrahydrodipicolinate (HTPA).</text>
</comment>
<comment type="subunit">
    <text evidence="12">Homotetramer; dimer of dimers.</text>
</comment>
<feature type="site" description="Part of a proton relay during catalysis" evidence="12">
    <location>
        <position position="44"/>
    </location>
</feature>
<dbReference type="PANTHER" id="PTHR12128">
    <property type="entry name" value="DIHYDRODIPICOLINATE SYNTHASE"/>
    <property type="match status" value="1"/>
</dbReference>
<evidence type="ECO:0000256" key="6">
    <source>
        <dbReference type="ARBA" id="ARBA00022605"/>
    </source>
</evidence>
<name>A0A486XQU5_9GAMM</name>
<comment type="pathway">
    <text evidence="2 12">Amino-acid biosynthesis; L-lysine biosynthesis via DAP pathway; (S)-tetrahydrodipicolinate from L-aspartate: step 3/4.</text>
</comment>
<feature type="site" description="Part of a proton relay during catalysis" evidence="12">
    <location>
        <position position="107"/>
    </location>
</feature>
<dbReference type="UniPathway" id="UPA00034">
    <property type="reaction ID" value="UER00017"/>
</dbReference>
<dbReference type="CDD" id="cd00950">
    <property type="entry name" value="DHDPS"/>
    <property type="match status" value="1"/>
</dbReference>
<evidence type="ECO:0000256" key="9">
    <source>
        <dbReference type="ARBA" id="ARBA00023239"/>
    </source>
</evidence>
<feature type="active site" description="Schiff-base intermediate with substrate" evidence="12 14">
    <location>
        <position position="162"/>
    </location>
</feature>
<dbReference type="SMART" id="SM01130">
    <property type="entry name" value="DHDPS"/>
    <property type="match status" value="1"/>
</dbReference>
<dbReference type="PROSITE" id="PS00665">
    <property type="entry name" value="DHDPS_1"/>
    <property type="match status" value="1"/>
</dbReference>
<dbReference type="HAMAP" id="MF_00418">
    <property type="entry name" value="DapA"/>
    <property type="match status" value="1"/>
</dbReference>
<dbReference type="PROSITE" id="PS00666">
    <property type="entry name" value="DHDPS_2"/>
    <property type="match status" value="1"/>
</dbReference>
<dbReference type="Gene3D" id="3.20.20.70">
    <property type="entry name" value="Aldolase class I"/>
    <property type="match status" value="1"/>
</dbReference>